<dbReference type="Proteomes" id="UP000298653">
    <property type="component" value="Chromosome"/>
</dbReference>
<evidence type="ECO:0000256" key="5">
    <source>
        <dbReference type="ARBA" id="ARBA00023136"/>
    </source>
</evidence>
<feature type="transmembrane region" description="Helical" evidence="6">
    <location>
        <begin position="204"/>
        <end position="220"/>
    </location>
</feature>
<dbReference type="KEGG" id="arf:AR1Y2_0535"/>
<accession>A0A4P8IFS2</accession>
<feature type="transmembrane region" description="Helical" evidence="6">
    <location>
        <begin position="295"/>
        <end position="314"/>
    </location>
</feature>
<feature type="transmembrane region" description="Helical" evidence="6">
    <location>
        <begin position="53"/>
        <end position="74"/>
    </location>
</feature>
<reference evidence="8 9" key="1">
    <citation type="submission" date="2019-05" db="EMBL/GenBank/DDBJ databases">
        <title>Complete genome sequencing of Anaerostipes rhamnosivorans.</title>
        <authorList>
            <person name="Bui T.P.N."/>
            <person name="de Vos W.M."/>
        </authorList>
    </citation>
    <scope>NUCLEOTIDE SEQUENCE [LARGE SCALE GENOMIC DNA]</scope>
    <source>
        <strain evidence="8 9">1y2</strain>
    </source>
</reference>
<feature type="transmembrane region" description="Helical" evidence="6">
    <location>
        <begin position="174"/>
        <end position="192"/>
    </location>
</feature>
<dbReference type="InterPro" id="IPR037185">
    <property type="entry name" value="EmrE-like"/>
</dbReference>
<dbReference type="InterPro" id="IPR050638">
    <property type="entry name" value="AA-Vitamin_Transporters"/>
</dbReference>
<comment type="similarity">
    <text evidence="2">Belongs to the EamA transporter family.</text>
</comment>
<dbReference type="SUPFAM" id="SSF103481">
    <property type="entry name" value="Multidrug resistance efflux transporter EmrE"/>
    <property type="match status" value="2"/>
</dbReference>
<name>A0A4P8IFS2_9FIRM</name>
<evidence type="ECO:0000256" key="1">
    <source>
        <dbReference type="ARBA" id="ARBA00004141"/>
    </source>
</evidence>
<evidence type="ECO:0000256" key="6">
    <source>
        <dbReference type="SAM" id="Phobius"/>
    </source>
</evidence>
<evidence type="ECO:0000259" key="7">
    <source>
        <dbReference type="Pfam" id="PF00892"/>
    </source>
</evidence>
<evidence type="ECO:0000313" key="9">
    <source>
        <dbReference type="Proteomes" id="UP000298653"/>
    </source>
</evidence>
<keyword evidence="3 6" id="KW-0812">Transmembrane</keyword>
<dbReference type="InterPro" id="IPR000620">
    <property type="entry name" value="EamA_dom"/>
</dbReference>
<protein>
    <submittedName>
        <fullName evidence="8">Permease of the drug/metabolite transporter (DMT) superfamily</fullName>
    </submittedName>
</protein>
<comment type="subcellular location">
    <subcellularLocation>
        <location evidence="1">Membrane</location>
        <topology evidence="1">Multi-pass membrane protein</topology>
    </subcellularLocation>
</comment>
<dbReference type="Pfam" id="PF00892">
    <property type="entry name" value="EamA"/>
    <property type="match status" value="2"/>
</dbReference>
<keyword evidence="9" id="KW-1185">Reference proteome</keyword>
<evidence type="ECO:0000256" key="3">
    <source>
        <dbReference type="ARBA" id="ARBA00022692"/>
    </source>
</evidence>
<evidence type="ECO:0000256" key="2">
    <source>
        <dbReference type="ARBA" id="ARBA00007362"/>
    </source>
</evidence>
<keyword evidence="4 6" id="KW-1133">Transmembrane helix</keyword>
<dbReference type="GO" id="GO:0016020">
    <property type="term" value="C:membrane"/>
    <property type="evidence" value="ECO:0007669"/>
    <property type="project" value="UniProtKB-SubCell"/>
</dbReference>
<dbReference type="PANTHER" id="PTHR32322">
    <property type="entry name" value="INNER MEMBRANE TRANSPORTER"/>
    <property type="match status" value="1"/>
</dbReference>
<feature type="domain" description="EamA" evidence="7">
    <location>
        <begin position="51"/>
        <end position="190"/>
    </location>
</feature>
<feature type="transmembrane region" description="Helical" evidence="6">
    <location>
        <begin position="320"/>
        <end position="338"/>
    </location>
</feature>
<proteinExistence type="inferred from homology"/>
<dbReference type="AlphaFoldDB" id="A0A4P8IFS2"/>
<feature type="transmembrane region" description="Helical" evidence="6">
    <location>
        <begin position="265"/>
        <end position="283"/>
    </location>
</feature>
<dbReference type="EMBL" id="CP040058">
    <property type="protein sequence ID" value="QCP33989.1"/>
    <property type="molecule type" value="Genomic_DNA"/>
</dbReference>
<feature type="transmembrane region" description="Helical" evidence="6">
    <location>
        <begin position="80"/>
        <end position="102"/>
    </location>
</feature>
<sequence>MGLCLYYTAKKENSEENPVLHILRMDAFCPIRYNTLECLRKDMFAMNQSTKGVIFTMAGGIFWGISGIIGKYLFDQKGLTAVWLVTLRLLSAGFLMLLFAAVQKRGKIFSVWKKKRTAASQMVFCLFGMTACQMSYFLAIQYSNPGTATVLQYIAPAIIMLFCLAVEKRRPKRLEVIVLFCVIAGVFLLATHGDPGSLTMTGQALFWGLFSAVALAIYNIQPEKLLDEFGSLETVGWGMFLGGILMVPVVGFWNVPGIWDSRTVLMALCVIIFGTVIPFGCYLEGVRLLGPVRASMFACVEPLVAAVMSVIFLGEIFGGMDILGFALILGGVTSLAVFDRN</sequence>
<feature type="transmembrane region" description="Helical" evidence="6">
    <location>
        <begin position="150"/>
        <end position="167"/>
    </location>
</feature>
<keyword evidence="5 6" id="KW-0472">Membrane</keyword>
<evidence type="ECO:0000313" key="8">
    <source>
        <dbReference type="EMBL" id="QCP33989.1"/>
    </source>
</evidence>
<gene>
    <name evidence="8" type="ORF">AR1Y2_0535</name>
</gene>
<organism evidence="8 9">
    <name type="scientific">Anaerostipes rhamnosivorans</name>
    <dbReference type="NCBI Taxonomy" id="1229621"/>
    <lineage>
        <taxon>Bacteria</taxon>
        <taxon>Bacillati</taxon>
        <taxon>Bacillota</taxon>
        <taxon>Clostridia</taxon>
        <taxon>Lachnospirales</taxon>
        <taxon>Lachnospiraceae</taxon>
        <taxon>Anaerostipes</taxon>
    </lineage>
</organism>
<feature type="domain" description="EamA" evidence="7">
    <location>
        <begin position="204"/>
        <end position="333"/>
    </location>
</feature>
<dbReference type="PANTHER" id="PTHR32322:SF2">
    <property type="entry name" value="EAMA DOMAIN-CONTAINING PROTEIN"/>
    <property type="match status" value="1"/>
</dbReference>
<feature type="transmembrane region" description="Helical" evidence="6">
    <location>
        <begin position="232"/>
        <end position="253"/>
    </location>
</feature>
<feature type="transmembrane region" description="Helical" evidence="6">
    <location>
        <begin position="123"/>
        <end position="144"/>
    </location>
</feature>
<evidence type="ECO:0000256" key="4">
    <source>
        <dbReference type="ARBA" id="ARBA00022989"/>
    </source>
</evidence>